<dbReference type="EC" id="2.7.8.-" evidence="12"/>
<keyword evidence="10" id="KW-0594">Phospholipid biosynthesis</keyword>
<keyword evidence="4" id="KW-0808">Transferase</keyword>
<comment type="subcellular location">
    <subcellularLocation>
        <location evidence="1">Cell membrane</location>
        <topology evidence="1">Multi-pass membrane protein</topology>
    </subcellularLocation>
</comment>
<keyword evidence="2" id="KW-1003">Cell membrane</keyword>
<evidence type="ECO:0000256" key="12">
    <source>
        <dbReference type="NCBIfam" id="TIGR04265"/>
    </source>
</evidence>
<dbReference type="InterPro" id="IPR025202">
    <property type="entry name" value="PLD-like_dom"/>
</dbReference>
<reference evidence="16" key="1">
    <citation type="journal article" date="2019" name="Int. J. Syst. Evol. Microbiol.">
        <title>The Global Catalogue of Microorganisms (GCM) 10K type strain sequencing project: providing services to taxonomists for standard genome sequencing and annotation.</title>
        <authorList>
            <consortium name="The Broad Institute Genomics Platform"/>
            <consortium name="The Broad Institute Genome Sequencing Center for Infectious Disease"/>
            <person name="Wu L."/>
            <person name="Ma J."/>
        </authorList>
    </citation>
    <scope>NUCLEOTIDE SEQUENCE [LARGE SCALE GENOMIC DNA]</scope>
    <source>
        <strain evidence="16">JCM 16117</strain>
    </source>
</reference>
<evidence type="ECO:0000256" key="5">
    <source>
        <dbReference type="ARBA" id="ARBA00022692"/>
    </source>
</evidence>
<comment type="caution">
    <text evidence="15">The sequence shown here is derived from an EMBL/GenBank/DDBJ whole genome shotgun (WGS) entry which is preliminary data.</text>
</comment>
<organism evidence="15 16">
    <name type="scientific">Herbiconiux moechotypicola</name>
    <dbReference type="NCBI Taxonomy" id="637393"/>
    <lineage>
        <taxon>Bacteria</taxon>
        <taxon>Bacillati</taxon>
        <taxon>Actinomycetota</taxon>
        <taxon>Actinomycetes</taxon>
        <taxon>Micrococcales</taxon>
        <taxon>Microbacteriaceae</taxon>
        <taxon>Herbiconiux</taxon>
    </lineage>
</organism>
<dbReference type="Gene3D" id="3.30.870.10">
    <property type="entry name" value="Endonuclease Chain A"/>
    <property type="match status" value="2"/>
</dbReference>
<dbReference type="NCBIfam" id="TIGR04265">
    <property type="entry name" value="bac_cardiolipin"/>
    <property type="match status" value="1"/>
</dbReference>
<evidence type="ECO:0000256" key="2">
    <source>
        <dbReference type="ARBA" id="ARBA00022475"/>
    </source>
</evidence>
<keyword evidence="8" id="KW-0443">Lipid metabolism</keyword>
<dbReference type="CDD" id="cd09158">
    <property type="entry name" value="PLDc_EcCLS_like_2"/>
    <property type="match status" value="1"/>
</dbReference>
<keyword evidence="16" id="KW-1185">Reference proteome</keyword>
<dbReference type="PANTHER" id="PTHR21248">
    <property type="entry name" value="CARDIOLIPIN SYNTHASE"/>
    <property type="match status" value="1"/>
</dbReference>
<dbReference type="PROSITE" id="PS50035">
    <property type="entry name" value="PLD"/>
    <property type="match status" value="2"/>
</dbReference>
<dbReference type="RefSeq" id="WP_259479384.1">
    <property type="nucleotide sequence ID" value="NZ_BAAAQY010000005.1"/>
</dbReference>
<evidence type="ECO:0000256" key="9">
    <source>
        <dbReference type="ARBA" id="ARBA00023136"/>
    </source>
</evidence>
<evidence type="ECO:0000256" key="8">
    <source>
        <dbReference type="ARBA" id="ARBA00023098"/>
    </source>
</evidence>
<dbReference type="SUPFAM" id="SSF56024">
    <property type="entry name" value="Phospholipase D/nuclease"/>
    <property type="match status" value="2"/>
</dbReference>
<dbReference type="Pfam" id="PF13091">
    <property type="entry name" value="PLDc_2"/>
    <property type="match status" value="2"/>
</dbReference>
<evidence type="ECO:0000256" key="1">
    <source>
        <dbReference type="ARBA" id="ARBA00004651"/>
    </source>
</evidence>
<proteinExistence type="predicted"/>
<dbReference type="PANTHER" id="PTHR21248:SF22">
    <property type="entry name" value="PHOSPHOLIPASE D"/>
    <property type="match status" value="1"/>
</dbReference>
<dbReference type="Proteomes" id="UP001500929">
    <property type="component" value="Unassembled WGS sequence"/>
</dbReference>
<evidence type="ECO:0000256" key="4">
    <source>
        <dbReference type="ARBA" id="ARBA00022679"/>
    </source>
</evidence>
<evidence type="ECO:0000256" key="11">
    <source>
        <dbReference type="ARBA" id="ARBA00023264"/>
    </source>
</evidence>
<dbReference type="InterPro" id="IPR027379">
    <property type="entry name" value="CLS_N"/>
</dbReference>
<dbReference type="InterPro" id="IPR022924">
    <property type="entry name" value="Cardiolipin_synthase"/>
</dbReference>
<dbReference type="EMBL" id="BAAAQY010000005">
    <property type="protein sequence ID" value="GAA2234214.1"/>
    <property type="molecule type" value="Genomic_DNA"/>
</dbReference>
<evidence type="ECO:0000256" key="10">
    <source>
        <dbReference type="ARBA" id="ARBA00023209"/>
    </source>
</evidence>
<dbReference type="InterPro" id="IPR001736">
    <property type="entry name" value="PLipase_D/transphosphatidylase"/>
</dbReference>
<evidence type="ECO:0000256" key="6">
    <source>
        <dbReference type="ARBA" id="ARBA00022737"/>
    </source>
</evidence>
<evidence type="ECO:0000313" key="15">
    <source>
        <dbReference type="EMBL" id="GAA2234214.1"/>
    </source>
</evidence>
<evidence type="ECO:0000256" key="3">
    <source>
        <dbReference type="ARBA" id="ARBA00022516"/>
    </source>
</evidence>
<protein>
    <recommendedName>
        <fullName evidence="12">Cardiolipin synthase</fullName>
        <ecNumber evidence="12">2.7.8.-</ecNumber>
    </recommendedName>
</protein>
<evidence type="ECO:0000256" key="13">
    <source>
        <dbReference type="SAM" id="Phobius"/>
    </source>
</evidence>
<sequence length="496" mass="53709">MTGLELGETIALAAIALHVVLGFVATVLVSANRRPSAAIAWVLTIVFIPFLGALAFLLVGRSRLPAARRAAQREMNERLAARVPDAAVRPADDAWPSWLAPVVHLNSALGALPMTAGNRVTLTDDYDGSLADMTAAIDGARSFVHVEFYILVLDDTTRPFFEAMARAVQRGVTVRVLSDHLAGFLSPRRTETLAFLAAAGIAWRAMLPLRPLRGQWRRPDLRNHRKIVVVDGAVGFTGSQNLIDASYLKKKNVARGLRWHEVMMRVEGPAVRELDAVFVTDWFSETGDLLPLEVSAPAGGPRASGGLDAAGAVVVDAQVLPSGPGFDNDNNLKLFAALIHSAQRRVSITSPYFVPDESVLLAIVTAASRGLDVELFVSEEGDQVLVHHAQRSYYEALLRAGVAIWLYPPPTVLHSKHFSVDESVAVVGSSNMDIRSFSLNLEVSVLVHGAAFVERMRAIEDSYRAASRPLTLDEWLARPVGGKVVDSLSRLTSSLQ</sequence>
<evidence type="ECO:0000259" key="14">
    <source>
        <dbReference type="PROSITE" id="PS50035"/>
    </source>
</evidence>
<evidence type="ECO:0000313" key="16">
    <source>
        <dbReference type="Proteomes" id="UP001500929"/>
    </source>
</evidence>
<feature type="transmembrane region" description="Helical" evidence="13">
    <location>
        <begin position="37"/>
        <end position="59"/>
    </location>
</feature>
<evidence type="ECO:0000256" key="7">
    <source>
        <dbReference type="ARBA" id="ARBA00022989"/>
    </source>
</evidence>
<keyword evidence="9 13" id="KW-0472">Membrane</keyword>
<keyword evidence="6" id="KW-0677">Repeat</keyword>
<accession>A0ABP5QI51</accession>
<keyword evidence="5 13" id="KW-0812">Transmembrane</keyword>
<keyword evidence="7 13" id="KW-1133">Transmembrane helix</keyword>
<keyword evidence="3" id="KW-0444">Lipid biosynthesis</keyword>
<name>A0ABP5QI51_9MICO</name>
<feature type="domain" description="PLD phosphodiesterase" evidence="14">
    <location>
        <begin position="409"/>
        <end position="436"/>
    </location>
</feature>
<gene>
    <name evidence="15" type="primary">cls_1</name>
    <name evidence="15" type="ORF">GCM10009851_19040</name>
</gene>
<keyword evidence="11" id="KW-1208">Phospholipid metabolism</keyword>
<dbReference type="SMART" id="SM00155">
    <property type="entry name" value="PLDc"/>
    <property type="match status" value="2"/>
</dbReference>
<feature type="domain" description="PLD phosphodiesterase" evidence="14">
    <location>
        <begin position="219"/>
        <end position="246"/>
    </location>
</feature>
<dbReference type="Pfam" id="PF13396">
    <property type="entry name" value="PLDc_N"/>
    <property type="match status" value="1"/>
</dbReference>
<feature type="transmembrane region" description="Helical" evidence="13">
    <location>
        <begin position="12"/>
        <end position="31"/>
    </location>
</feature>